<dbReference type="InterPro" id="IPR002549">
    <property type="entry name" value="AI-2E-like"/>
</dbReference>
<proteinExistence type="inferred from homology"/>
<feature type="transmembrane region" description="Helical" evidence="8">
    <location>
        <begin position="251"/>
        <end position="278"/>
    </location>
</feature>
<accession>A0ABU3S8B9</accession>
<comment type="subcellular location">
    <subcellularLocation>
        <location evidence="1">Cell membrane</location>
        <topology evidence="1">Multi-pass membrane protein</topology>
    </subcellularLocation>
</comment>
<name>A0ABU3S8B9_9HYPH</name>
<keyword evidence="6 8" id="KW-1133">Transmembrane helix</keyword>
<feature type="transmembrane region" description="Helical" evidence="8">
    <location>
        <begin position="218"/>
        <end position="245"/>
    </location>
</feature>
<feature type="transmembrane region" description="Helical" evidence="8">
    <location>
        <begin position="170"/>
        <end position="197"/>
    </location>
</feature>
<feature type="transmembrane region" description="Helical" evidence="8">
    <location>
        <begin position="12"/>
        <end position="32"/>
    </location>
</feature>
<dbReference type="RefSeq" id="WP_316018862.1">
    <property type="nucleotide sequence ID" value="NZ_JAWDID010000019.1"/>
</dbReference>
<reference evidence="9 10" key="1">
    <citation type="submission" date="2023-09" db="EMBL/GenBank/DDBJ databases">
        <title>Whole genome shotgun sequencing (WGS) of Bosea sp. ZW T0_25, isolated from stored onions (Allium cepa).</title>
        <authorList>
            <person name="Stoll D.A."/>
            <person name="Huch M."/>
        </authorList>
    </citation>
    <scope>NUCLEOTIDE SEQUENCE [LARGE SCALE GENOMIC DNA]</scope>
    <source>
        <strain evidence="9 10">ZW T0_25</strain>
    </source>
</reference>
<keyword evidence="3" id="KW-0813">Transport</keyword>
<gene>
    <name evidence="9" type="ORF">RKE40_14070</name>
</gene>
<feature type="transmembrane region" description="Helical" evidence="8">
    <location>
        <begin position="317"/>
        <end position="348"/>
    </location>
</feature>
<comment type="caution">
    <text evidence="9">The sequence shown here is derived from an EMBL/GenBank/DDBJ whole genome shotgun (WGS) entry which is preliminary data.</text>
</comment>
<dbReference type="Pfam" id="PF01594">
    <property type="entry name" value="AI-2E_transport"/>
    <property type="match status" value="1"/>
</dbReference>
<dbReference type="PANTHER" id="PTHR21716">
    <property type="entry name" value="TRANSMEMBRANE PROTEIN"/>
    <property type="match status" value="1"/>
</dbReference>
<evidence type="ECO:0000256" key="4">
    <source>
        <dbReference type="ARBA" id="ARBA00022475"/>
    </source>
</evidence>
<feature type="transmembrane region" description="Helical" evidence="8">
    <location>
        <begin position="285"/>
        <end position="305"/>
    </location>
</feature>
<evidence type="ECO:0000256" key="1">
    <source>
        <dbReference type="ARBA" id="ARBA00004651"/>
    </source>
</evidence>
<dbReference type="EMBL" id="JAWDID010000019">
    <property type="protein sequence ID" value="MDU0341024.1"/>
    <property type="molecule type" value="Genomic_DNA"/>
</dbReference>
<protein>
    <submittedName>
        <fullName evidence="9">AI-2E family transporter</fullName>
    </submittedName>
</protein>
<evidence type="ECO:0000256" key="6">
    <source>
        <dbReference type="ARBA" id="ARBA00022989"/>
    </source>
</evidence>
<feature type="transmembrane region" description="Helical" evidence="8">
    <location>
        <begin position="70"/>
        <end position="100"/>
    </location>
</feature>
<keyword evidence="4" id="KW-1003">Cell membrane</keyword>
<evidence type="ECO:0000313" key="10">
    <source>
        <dbReference type="Proteomes" id="UP001254257"/>
    </source>
</evidence>
<dbReference type="Proteomes" id="UP001254257">
    <property type="component" value="Unassembled WGS sequence"/>
</dbReference>
<evidence type="ECO:0000313" key="9">
    <source>
        <dbReference type="EMBL" id="MDU0341024.1"/>
    </source>
</evidence>
<evidence type="ECO:0000256" key="8">
    <source>
        <dbReference type="SAM" id="Phobius"/>
    </source>
</evidence>
<feature type="transmembrane region" description="Helical" evidence="8">
    <location>
        <begin position="38"/>
        <end position="58"/>
    </location>
</feature>
<evidence type="ECO:0000256" key="7">
    <source>
        <dbReference type="ARBA" id="ARBA00023136"/>
    </source>
</evidence>
<evidence type="ECO:0000256" key="3">
    <source>
        <dbReference type="ARBA" id="ARBA00022448"/>
    </source>
</evidence>
<sequence length="357" mass="37762">MDRKAPETGKALPASTIIDTAIRVGLVAILAYAGARIILPFVFLLIWSVILSVMLYPLHRRLALRLGNRGSALLIGLLGVTLLLGPTALMVTSLATWLYALISNLQGQNLTFPPPPLWLDSVPAIGAKLAENWTLIASNLPAALAKYGHLLTGPLAWLGSFAGRLVIGELSFIVSFAIAAVLLAYGVDAAALVRRILLRITGSQERTERLASLTAATIRGVGLGVVGVALIQSLLLGLGFFAIGLQAAGPLTLVALLLGIIQIPLILLTLPVVAYVFFTEATQTAVIFLIWNALAGLSDNVLRPLMLGRGLEVPMPIILFGVIGGMIAEGLLGLFVGPVLLAVSYVLLLEWLEQRPT</sequence>
<dbReference type="PANTHER" id="PTHR21716:SF67">
    <property type="entry name" value="TRANSPORT PROTEIN YDIK-RELATED"/>
    <property type="match status" value="1"/>
</dbReference>
<evidence type="ECO:0000256" key="2">
    <source>
        <dbReference type="ARBA" id="ARBA00009773"/>
    </source>
</evidence>
<keyword evidence="10" id="KW-1185">Reference proteome</keyword>
<comment type="similarity">
    <text evidence="2">Belongs to the autoinducer-2 exporter (AI-2E) (TC 2.A.86) family.</text>
</comment>
<keyword evidence="5 8" id="KW-0812">Transmembrane</keyword>
<keyword evidence="7 8" id="KW-0472">Membrane</keyword>
<evidence type="ECO:0000256" key="5">
    <source>
        <dbReference type="ARBA" id="ARBA00022692"/>
    </source>
</evidence>
<organism evidence="9 10">
    <name type="scientific">Bosea rubneri</name>
    <dbReference type="NCBI Taxonomy" id="3075434"/>
    <lineage>
        <taxon>Bacteria</taxon>
        <taxon>Pseudomonadati</taxon>
        <taxon>Pseudomonadota</taxon>
        <taxon>Alphaproteobacteria</taxon>
        <taxon>Hyphomicrobiales</taxon>
        <taxon>Boseaceae</taxon>
        <taxon>Bosea</taxon>
    </lineage>
</organism>